<sequence length="656" mass="71124">MMMRAQLGAVCLVGTDEVQALRGQLLGVDVAIDQPARAQDAQATEPARMSLAGDFLGNVQPGQRRAWQHMAHRLMDGVVGADQEIGSGARQLVGGRQHQRADAGQVVLIQARDVIRQGMGVQGNFGVRMRPHALRAFRAQRAIAQRCAFGRAGNDADMQRDGVHGVGSRFKSLVPYFPRLAPVVLNTLFPDSERGPTGFSEGNNMAFDFDLFVIGAGSGGVRAARFAAGFGARVAVAESRYLGGTCVNVGCVPKKLLVYGAHYSEDFELAHGFGWSAGKPSFDWATLIANKNREIERLNGIYRNLLVNSGVTLLEGHARIVDPHTVEINGQRHTAANILVATGGWPSVPDIPGKEHAITSNEAFFLPELPRRVLVVGGGYIAVEFASIFNGLGAQTVQAYRGPLFLRGFDQGVREHLRDELTKKGVDLRFFTDLARIDKQPDGSLAATLKDGSVIETDCVFYATGRRPMLDNLGLENTGVKLREDGFIEVDDEYRTAEPSILAIGDVIGRVPLTPVALAEGMAVARRLFRPEEYRTVDYKLIPTAVFSLPNIGTVGMTTEEAREAGYELKIFESRFRPMKLTLTESQEKTLMKLIVDAKTDRVLGVHMVGPDAGEIVQGIAVALKAGATKQVFDDTIGIHPTAAEEFVTLRTPVAQ</sequence>
<dbReference type="PATRIC" id="fig|742159.3.peg.3694"/>
<evidence type="ECO:0000313" key="14">
    <source>
        <dbReference type="Proteomes" id="UP000004510"/>
    </source>
</evidence>
<organism evidence="13 14">
    <name type="scientific">Achromobacter piechaudii ATCC 43553</name>
    <dbReference type="NCBI Taxonomy" id="742159"/>
    <lineage>
        <taxon>Bacteria</taxon>
        <taxon>Pseudomonadati</taxon>
        <taxon>Pseudomonadota</taxon>
        <taxon>Betaproteobacteria</taxon>
        <taxon>Burkholderiales</taxon>
        <taxon>Alcaligenaceae</taxon>
        <taxon>Achromobacter</taxon>
    </lineage>
</organism>
<evidence type="ECO:0000256" key="3">
    <source>
        <dbReference type="ARBA" id="ARBA00011738"/>
    </source>
</evidence>
<evidence type="ECO:0000259" key="12">
    <source>
        <dbReference type="Pfam" id="PF07992"/>
    </source>
</evidence>
<comment type="caution">
    <text evidence="13">The sequence shown here is derived from an EMBL/GenBank/DDBJ whole genome shotgun (WGS) entry which is preliminary data.</text>
</comment>
<dbReference type="GO" id="GO:0004362">
    <property type="term" value="F:glutathione-disulfide reductase (NADPH) activity"/>
    <property type="evidence" value="ECO:0007669"/>
    <property type="project" value="UniProtKB-EC"/>
</dbReference>
<dbReference type="Pfam" id="PF02852">
    <property type="entry name" value="Pyr_redox_dim"/>
    <property type="match status" value="1"/>
</dbReference>
<dbReference type="HOGENOM" id="CLU_016755_2_1_4"/>
<dbReference type="EC" id="1.8.1.7" evidence="13"/>
<evidence type="ECO:0000256" key="10">
    <source>
        <dbReference type="RuleBase" id="RU003691"/>
    </source>
</evidence>
<dbReference type="InterPro" id="IPR016156">
    <property type="entry name" value="FAD/NAD-linked_Rdtase_dimer_sf"/>
</dbReference>
<keyword evidence="7 10" id="KW-0560">Oxidoreductase</keyword>
<protein>
    <submittedName>
        <fullName evidence="13">Putative glutathione-disulfide reductase</fullName>
        <ecNumber evidence="13">1.8.1.7</ecNumber>
    </submittedName>
</protein>
<dbReference type="NCBIfam" id="NF004776">
    <property type="entry name" value="PRK06116.1"/>
    <property type="match status" value="1"/>
</dbReference>
<keyword evidence="8" id="KW-1015">Disulfide bond</keyword>
<dbReference type="Gene3D" id="3.50.50.60">
    <property type="entry name" value="FAD/NAD(P)-binding domain"/>
    <property type="match status" value="2"/>
</dbReference>
<dbReference type="PANTHER" id="PTHR42737:SF2">
    <property type="entry name" value="GLUTATHIONE REDUCTASE"/>
    <property type="match status" value="1"/>
</dbReference>
<dbReference type="PROSITE" id="PS00076">
    <property type="entry name" value="PYRIDINE_REDOX_1"/>
    <property type="match status" value="1"/>
</dbReference>
<evidence type="ECO:0000259" key="11">
    <source>
        <dbReference type="Pfam" id="PF02852"/>
    </source>
</evidence>
<dbReference type="SUPFAM" id="SSF55424">
    <property type="entry name" value="FAD/NAD-linked reductases, dimerisation (C-terminal) domain"/>
    <property type="match status" value="1"/>
</dbReference>
<dbReference type="GO" id="GO:0050660">
    <property type="term" value="F:flavin adenine dinucleotide binding"/>
    <property type="evidence" value="ECO:0007669"/>
    <property type="project" value="InterPro"/>
</dbReference>
<evidence type="ECO:0000256" key="9">
    <source>
        <dbReference type="ARBA" id="ARBA00023284"/>
    </source>
</evidence>
<keyword evidence="5 10" id="KW-0274">FAD</keyword>
<dbReference type="InterPro" id="IPR023753">
    <property type="entry name" value="FAD/NAD-binding_dom"/>
</dbReference>
<feature type="domain" description="FAD/NAD(P)-binding" evidence="12">
    <location>
        <begin position="209"/>
        <end position="521"/>
    </location>
</feature>
<dbReference type="GO" id="GO:0034599">
    <property type="term" value="P:cellular response to oxidative stress"/>
    <property type="evidence" value="ECO:0007669"/>
    <property type="project" value="TreeGrafter"/>
</dbReference>
<keyword evidence="4 10" id="KW-0285">Flavoprotein</keyword>
<dbReference type="PRINTS" id="PR00411">
    <property type="entry name" value="PNDRDTASEI"/>
</dbReference>
<dbReference type="PRINTS" id="PR00368">
    <property type="entry name" value="FADPNR"/>
</dbReference>
<comment type="subunit">
    <text evidence="3">Homodimer.</text>
</comment>
<dbReference type="EMBL" id="ADMS01000061">
    <property type="protein sequence ID" value="EFF75899.1"/>
    <property type="molecule type" value="Genomic_DNA"/>
</dbReference>
<evidence type="ECO:0000256" key="1">
    <source>
        <dbReference type="ARBA" id="ARBA00001974"/>
    </source>
</evidence>
<dbReference type="InterPro" id="IPR004099">
    <property type="entry name" value="Pyr_nucl-diS_OxRdtase_dimer"/>
</dbReference>
<evidence type="ECO:0000256" key="8">
    <source>
        <dbReference type="ARBA" id="ARBA00023157"/>
    </source>
</evidence>
<dbReference type="Proteomes" id="UP000004510">
    <property type="component" value="Unassembled WGS sequence"/>
</dbReference>
<dbReference type="Gene3D" id="3.30.390.30">
    <property type="match status" value="1"/>
</dbReference>
<comment type="cofactor">
    <cofactor evidence="1">
        <name>FAD</name>
        <dbReference type="ChEBI" id="CHEBI:57692"/>
    </cofactor>
</comment>
<comment type="similarity">
    <text evidence="2 10">Belongs to the class-I pyridine nucleotide-disulfide oxidoreductase family.</text>
</comment>
<keyword evidence="9 10" id="KW-0676">Redox-active center</keyword>
<dbReference type="AlphaFoldDB" id="D4XBB1"/>
<evidence type="ECO:0000256" key="7">
    <source>
        <dbReference type="ARBA" id="ARBA00023002"/>
    </source>
</evidence>
<reference evidence="14" key="1">
    <citation type="submission" date="2010-03" db="EMBL/GenBank/DDBJ databases">
        <title>Complete sequence of Mobiluncus curtisii ATCC 43063.</title>
        <authorList>
            <person name="Muzny D."/>
            <person name="Qin X."/>
            <person name="Deng J."/>
            <person name="Jiang H."/>
            <person name="Liu Y."/>
            <person name="Qu J."/>
            <person name="Song X.-Z."/>
            <person name="Zhang L."/>
            <person name="Thornton R."/>
            <person name="Coyle M."/>
            <person name="Francisco L."/>
            <person name="Jackson L."/>
            <person name="Javaid M."/>
            <person name="Korchina V."/>
            <person name="Kovar C."/>
            <person name="Mata R."/>
            <person name="Mathew T."/>
            <person name="Ngo R."/>
            <person name="Nguyen L."/>
            <person name="Nguyen N."/>
            <person name="Okwuonu G."/>
            <person name="Ongeri F."/>
            <person name="Pham C."/>
            <person name="Simmons D."/>
            <person name="Wilczek-Boney K."/>
            <person name="Hale W."/>
            <person name="Jakkamsetti A."/>
            <person name="Pham P."/>
            <person name="Ruth R."/>
            <person name="San Lucas F."/>
            <person name="Warren J."/>
            <person name="Zhang J."/>
            <person name="Zhao Z."/>
            <person name="Zhou C."/>
            <person name="Zhu D."/>
            <person name="Lee S."/>
            <person name="Bess C."/>
            <person name="Blankenburg K."/>
            <person name="Forbes L."/>
            <person name="Fu Q."/>
            <person name="Gubbala S."/>
            <person name="Hirani K."/>
            <person name="Jayaseelan J.C."/>
            <person name="Lara F."/>
            <person name="Munidasa M."/>
            <person name="Palculict T."/>
            <person name="Patil S."/>
            <person name="Pu L.-L."/>
            <person name="Saada N."/>
            <person name="Tang L."/>
            <person name="Weissenberger G."/>
            <person name="Zhu Y."/>
            <person name="Hemphill L."/>
            <person name="Shang Y."/>
            <person name="Youmans B."/>
            <person name="Ayvaz T."/>
            <person name="Ross M."/>
            <person name="Santibanez J."/>
            <person name="Aqrawi P."/>
            <person name="Gross S."/>
            <person name="Joshi V."/>
            <person name="Fowler G."/>
            <person name="Nazareth L."/>
            <person name="Reid J."/>
            <person name="Worley K."/>
            <person name="Petrosino J."/>
            <person name="Highlander S."/>
            <person name="Gibbs R."/>
            <person name="Gibbs R."/>
        </authorList>
    </citation>
    <scope>NUCLEOTIDE SEQUENCE [LARGE SCALE GENOMIC DNA]</scope>
    <source>
        <strain evidence="14">ATCC 43553</strain>
    </source>
</reference>
<dbReference type="Pfam" id="PF07992">
    <property type="entry name" value="Pyr_redox_2"/>
    <property type="match status" value="1"/>
</dbReference>
<keyword evidence="6" id="KW-0521">NADP</keyword>
<dbReference type="eggNOG" id="COG1249">
    <property type="taxonomic scope" value="Bacteria"/>
</dbReference>
<dbReference type="PANTHER" id="PTHR42737">
    <property type="entry name" value="GLUTATHIONE REDUCTASE"/>
    <property type="match status" value="1"/>
</dbReference>
<accession>D4XBB1</accession>
<dbReference type="GO" id="GO:0045454">
    <property type="term" value="P:cell redox homeostasis"/>
    <property type="evidence" value="ECO:0007669"/>
    <property type="project" value="InterPro"/>
</dbReference>
<evidence type="ECO:0000256" key="4">
    <source>
        <dbReference type="ARBA" id="ARBA00022630"/>
    </source>
</evidence>
<dbReference type="GO" id="GO:0006749">
    <property type="term" value="P:glutathione metabolic process"/>
    <property type="evidence" value="ECO:0007669"/>
    <property type="project" value="TreeGrafter"/>
</dbReference>
<dbReference type="InterPro" id="IPR036188">
    <property type="entry name" value="FAD/NAD-bd_sf"/>
</dbReference>
<evidence type="ECO:0000256" key="5">
    <source>
        <dbReference type="ARBA" id="ARBA00022827"/>
    </source>
</evidence>
<dbReference type="GO" id="GO:0005829">
    <property type="term" value="C:cytosol"/>
    <property type="evidence" value="ECO:0007669"/>
    <property type="project" value="TreeGrafter"/>
</dbReference>
<proteinExistence type="inferred from homology"/>
<feature type="domain" description="Pyridine nucleotide-disulphide oxidoreductase dimerisation" evidence="11">
    <location>
        <begin position="542"/>
        <end position="650"/>
    </location>
</feature>
<dbReference type="FunFam" id="3.50.50.60:FF:000051">
    <property type="entry name" value="Glutathione reductase"/>
    <property type="match status" value="1"/>
</dbReference>
<dbReference type="SUPFAM" id="SSF51905">
    <property type="entry name" value="FAD/NAD(P)-binding domain"/>
    <property type="match status" value="1"/>
</dbReference>
<dbReference type="InterPro" id="IPR012999">
    <property type="entry name" value="Pyr_OxRdtase_I_AS"/>
</dbReference>
<name>D4XBB1_9BURK</name>
<evidence type="ECO:0000256" key="2">
    <source>
        <dbReference type="ARBA" id="ARBA00007532"/>
    </source>
</evidence>
<dbReference type="InterPro" id="IPR046952">
    <property type="entry name" value="GSHR/TRXR-like"/>
</dbReference>
<evidence type="ECO:0000256" key="6">
    <source>
        <dbReference type="ARBA" id="ARBA00022857"/>
    </source>
</evidence>
<gene>
    <name evidence="13" type="primary">gor2</name>
    <name evidence="13" type="ORF">HMPREF0004_2758</name>
</gene>
<evidence type="ECO:0000313" key="13">
    <source>
        <dbReference type="EMBL" id="EFF75899.1"/>
    </source>
</evidence>